<dbReference type="Pfam" id="PF03466">
    <property type="entry name" value="LysR_substrate"/>
    <property type="match status" value="1"/>
</dbReference>
<evidence type="ECO:0000256" key="2">
    <source>
        <dbReference type="ARBA" id="ARBA00023015"/>
    </source>
</evidence>
<dbReference type="InterPro" id="IPR036390">
    <property type="entry name" value="WH_DNA-bd_sf"/>
</dbReference>
<dbReference type="Proteomes" id="UP000664288">
    <property type="component" value="Unassembled WGS sequence"/>
</dbReference>
<dbReference type="InterPro" id="IPR036388">
    <property type="entry name" value="WH-like_DNA-bd_sf"/>
</dbReference>
<keyword evidence="8" id="KW-1185">Reference proteome</keyword>
<evidence type="ECO:0000256" key="3">
    <source>
        <dbReference type="ARBA" id="ARBA00023125"/>
    </source>
</evidence>
<dbReference type="SUPFAM" id="SSF46785">
    <property type="entry name" value="Winged helix' DNA-binding domain"/>
    <property type="match status" value="1"/>
</dbReference>
<evidence type="ECO:0000256" key="4">
    <source>
        <dbReference type="ARBA" id="ARBA00023159"/>
    </source>
</evidence>
<dbReference type="PANTHER" id="PTHR30293">
    <property type="entry name" value="TRANSCRIPTIONAL REGULATORY PROTEIN NAC-RELATED"/>
    <property type="match status" value="1"/>
</dbReference>
<dbReference type="CDD" id="cd05466">
    <property type="entry name" value="PBP2_LTTR_substrate"/>
    <property type="match status" value="1"/>
</dbReference>
<dbReference type="Gene3D" id="3.40.190.290">
    <property type="match status" value="1"/>
</dbReference>
<keyword evidence="5" id="KW-0804">Transcription</keyword>
<dbReference type="PANTHER" id="PTHR30293:SF0">
    <property type="entry name" value="NITROGEN ASSIMILATION REGULATORY PROTEIN NAC"/>
    <property type="match status" value="1"/>
</dbReference>
<sequence length="307" mass="34054">MDLRQMSYFVAMYEEGSVTRAAQRLNIVQPAVSVQLARLEEAIGQKLFYRTPKGMVPTHAGENAYRRFLPILREVEQARRALTVDGDVVKGHVALGAVSSVANNALSETLRIFHRRYPEVTLRATGGYTTDLIEMLRTAQLDLVIVNTPSRGGRGFDTLPIINEDLALICDSAHPALPATLHPSEVAARDLVIPSHRHGLRLIIDAAFAVHDLALVPRMEFDELKTIEEFLLDSRFATILPPIAVHRALMTGRLRMHPIVPSVPRRLVCLSNTARPLGQAAQLFVEELRERMIEVSAKLTRAIGANP</sequence>
<comment type="caution">
    <text evidence="7">The sequence shown here is derived from an EMBL/GenBank/DDBJ whole genome shotgun (WGS) entry which is preliminary data.</text>
</comment>
<name>A0ABS3J252_9HYPH</name>
<dbReference type="Gene3D" id="1.10.10.10">
    <property type="entry name" value="Winged helix-like DNA-binding domain superfamily/Winged helix DNA-binding domain"/>
    <property type="match status" value="1"/>
</dbReference>
<accession>A0ABS3J252</accession>
<dbReference type="PRINTS" id="PR00039">
    <property type="entry name" value="HTHLYSR"/>
</dbReference>
<dbReference type="InterPro" id="IPR000847">
    <property type="entry name" value="LysR_HTH_N"/>
</dbReference>
<dbReference type="PROSITE" id="PS50931">
    <property type="entry name" value="HTH_LYSR"/>
    <property type="match status" value="1"/>
</dbReference>
<protein>
    <submittedName>
        <fullName evidence="7">LysR family transcriptional regulator</fullName>
    </submittedName>
</protein>
<comment type="similarity">
    <text evidence="1">Belongs to the LysR transcriptional regulatory family.</text>
</comment>
<keyword evidence="4" id="KW-0010">Activator</keyword>
<dbReference type="InterPro" id="IPR005119">
    <property type="entry name" value="LysR_subst-bd"/>
</dbReference>
<evidence type="ECO:0000256" key="5">
    <source>
        <dbReference type="ARBA" id="ARBA00023163"/>
    </source>
</evidence>
<proteinExistence type="inferred from homology"/>
<dbReference type="SUPFAM" id="SSF53850">
    <property type="entry name" value="Periplasmic binding protein-like II"/>
    <property type="match status" value="1"/>
</dbReference>
<gene>
    <name evidence="7" type="ORF">J1C47_08860</name>
</gene>
<feature type="domain" description="HTH lysR-type" evidence="6">
    <location>
        <begin position="1"/>
        <end position="58"/>
    </location>
</feature>
<evidence type="ECO:0000313" key="7">
    <source>
        <dbReference type="EMBL" id="MBO0903752.1"/>
    </source>
</evidence>
<dbReference type="Pfam" id="PF00126">
    <property type="entry name" value="HTH_1"/>
    <property type="match status" value="1"/>
</dbReference>
<dbReference type="EMBL" id="JAFMPY010000007">
    <property type="protein sequence ID" value="MBO0903752.1"/>
    <property type="molecule type" value="Genomic_DNA"/>
</dbReference>
<keyword evidence="3" id="KW-0238">DNA-binding</keyword>
<dbReference type="RefSeq" id="WP_207350387.1">
    <property type="nucleotide sequence ID" value="NZ_JAFMPY010000007.1"/>
</dbReference>
<reference evidence="7 8" key="1">
    <citation type="submission" date="2021-03" db="EMBL/GenBank/DDBJ databases">
        <title>Whole genome sequence of Jiella sp. MQZ13P-4.</title>
        <authorList>
            <person name="Tuo L."/>
        </authorList>
    </citation>
    <scope>NUCLEOTIDE SEQUENCE [LARGE SCALE GENOMIC DNA]</scope>
    <source>
        <strain evidence="7 8">MQZ13P-4</strain>
    </source>
</reference>
<evidence type="ECO:0000256" key="1">
    <source>
        <dbReference type="ARBA" id="ARBA00009437"/>
    </source>
</evidence>
<organism evidence="7 8">
    <name type="scientific">Jiella sonneratiae</name>
    <dbReference type="NCBI Taxonomy" id="2816856"/>
    <lineage>
        <taxon>Bacteria</taxon>
        <taxon>Pseudomonadati</taxon>
        <taxon>Pseudomonadota</taxon>
        <taxon>Alphaproteobacteria</taxon>
        <taxon>Hyphomicrobiales</taxon>
        <taxon>Aurantimonadaceae</taxon>
        <taxon>Jiella</taxon>
    </lineage>
</organism>
<evidence type="ECO:0000259" key="6">
    <source>
        <dbReference type="PROSITE" id="PS50931"/>
    </source>
</evidence>
<keyword evidence="2" id="KW-0805">Transcription regulation</keyword>
<evidence type="ECO:0000313" key="8">
    <source>
        <dbReference type="Proteomes" id="UP000664288"/>
    </source>
</evidence>